<sequence>MEIKISIHLKSGKVISRIESNLDQEAMERWTEGVIENLSDEEKEWVSIGDLPSMSLIPIKAIECITFEDISQTEEKAD</sequence>
<evidence type="ECO:0000313" key="1">
    <source>
        <dbReference type="EMBL" id="BDQ60624.1"/>
    </source>
</evidence>
<dbReference type="Proteomes" id="UP001317613">
    <property type="component" value="Chromosome"/>
</dbReference>
<name>A0AC59HLW5_ENTFL</name>
<organism evidence="1 2">
    <name type="scientific">Enterococcus faecalis</name>
    <name type="common">Streptococcus faecalis</name>
    <dbReference type="NCBI Taxonomy" id="1351"/>
    <lineage>
        <taxon>Bacteria</taxon>
        <taxon>Bacillati</taxon>
        <taxon>Bacillota</taxon>
        <taxon>Bacilli</taxon>
        <taxon>Lactobacillales</taxon>
        <taxon>Enterococcaceae</taxon>
        <taxon>Enterococcus</taxon>
    </lineage>
</organism>
<protein>
    <submittedName>
        <fullName evidence="1">Uncharacterized protein</fullName>
    </submittedName>
</protein>
<accession>A0AC59HLW5</accession>
<reference evidence="1" key="1">
    <citation type="submission" date="2022-08" db="EMBL/GenBank/DDBJ databases">
        <title>Molecular epidemiological analysis of five strains of VanD-type vancomycin-resistant Enterococcus faecalis.</title>
        <authorList>
            <person name="Mimura K."/>
            <person name="Hashimoto Y."/>
            <person name="Tomita H."/>
        </authorList>
    </citation>
    <scope>NUCLEOTIDE SEQUENCE</scope>
    <source>
        <strain evidence="1">SVR2332</strain>
    </source>
</reference>
<proteinExistence type="predicted"/>
<dbReference type="EMBL" id="AP026729">
    <property type="protein sequence ID" value="BDQ60624.1"/>
    <property type="molecule type" value="Genomic_DNA"/>
</dbReference>
<gene>
    <name evidence="1" type="ORF">EfsSVR2332_07020</name>
</gene>
<evidence type="ECO:0000313" key="2">
    <source>
        <dbReference type="Proteomes" id="UP001317613"/>
    </source>
</evidence>